<name>A0A0K0EFI0_STRER</name>
<evidence type="ECO:0000313" key="4">
    <source>
        <dbReference type="WBParaSite" id="TCONS_00007581.p1"/>
    </source>
</evidence>
<protein>
    <submittedName>
        <fullName evidence="3 4">Uncharacterized protein</fullName>
    </submittedName>
</protein>
<dbReference type="AlphaFoldDB" id="A0A0K0EFI0"/>
<organism evidence="3">
    <name type="scientific">Strongyloides stercoralis</name>
    <name type="common">Threadworm</name>
    <dbReference type="NCBI Taxonomy" id="6248"/>
    <lineage>
        <taxon>Eukaryota</taxon>
        <taxon>Metazoa</taxon>
        <taxon>Ecdysozoa</taxon>
        <taxon>Nematoda</taxon>
        <taxon>Chromadorea</taxon>
        <taxon>Rhabditida</taxon>
        <taxon>Tylenchina</taxon>
        <taxon>Panagrolaimomorpha</taxon>
        <taxon>Strongyloidoidea</taxon>
        <taxon>Strongyloididae</taxon>
        <taxon>Strongyloides</taxon>
    </lineage>
</organism>
<evidence type="ECO:0000313" key="2">
    <source>
        <dbReference type="Proteomes" id="UP000035681"/>
    </source>
</evidence>
<evidence type="ECO:0000313" key="3">
    <source>
        <dbReference type="WBParaSite" id="SSTP_0000824300.1"/>
    </source>
</evidence>
<keyword evidence="1" id="KW-0175">Coiled coil</keyword>
<keyword evidence="2" id="KW-1185">Reference proteome</keyword>
<feature type="coiled-coil region" evidence="1">
    <location>
        <begin position="18"/>
        <end position="48"/>
    </location>
</feature>
<proteinExistence type="predicted"/>
<dbReference type="Proteomes" id="UP000035681">
    <property type="component" value="Unplaced"/>
</dbReference>
<sequence>MGENLFNTLSFDYWHSSLRKEAVEKEEKEELKRQLKKIATLLDSERELSLRLNGITDVDIERLIHYLKFDKEDDIEEGDIEEDDTSYIELNEIPLNEILRILNINKKTYEKNDTKNLVLKKLWNFNRRLQKIEESKNMKPITSNEVEKSTMNLDNLPTKYKFQHNNKFFDSNKTKKNFKNNKEIKPNAKTDSDEKHIKKTFNFNRKFIL</sequence>
<dbReference type="WBParaSite" id="TCONS_00007581.p1">
    <property type="protein sequence ID" value="TCONS_00007581.p1"/>
    <property type="gene ID" value="XLOC_005613"/>
</dbReference>
<reference evidence="3" key="1">
    <citation type="submission" date="2015-08" db="UniProtKB">
        <authorList>
            <consortium name="WormBaseParasite"/>
        </authorList>
    </citation>
    <scope>IDENTIFICATION</scope>
</reference>
<dbReference type="WBParaSite" id="SSTP_0000824300.1">
    <property type="protein sequence ID" value="SSTP_0000824300.1"/>
    <property type="gene ID" value="SSTP_0000824300"/>
</dbReference>
<evidence type="ECO:0000256" key="1">
    <source>
        <dbReference type="SAM" id="Coils"/>
    </source>
</evidence>
<accession>A0A0K0EFI0</accession>